<dbReference type="KEGG" id="tpsc:RBB77_12600"/>
<evidence type="ECO:0000313" key="2">
    <source>
        <dbReference type="EMBL" id="XCB31301.1"/>
    </source>
</evidence>
<dbReference type="InterPro" id="IPR024569">
    <property type="entry name" value="LutB_C"/>
</dbReference>
<name>A0AAU7ZKH6_9BACT</name>
<accession>A0AAU7ZKH6</accession>
<protein>
    <submittedName>
        <fullName evidence="2">DUF3390 domain-containing protein</fullName>
    </submittedName>
</protein>
<reference evidence="2" key="1">
    <citation type="submission" date="2023-08" db="EMBL/GenBank/DDBJ databases">
        <authorList>
            <person name="Messyasz A."/>
            <person name="Mannisto M.K."/>
            <person name="Kerkhof L.J."/>
            <person name="Haggblom M."/>
        </authorList>
    </citation>
    <scope>NUCLEOTIDE SEQUENCE</scope>
    <source>
        <strain evidence="2">X5P6</strain>
    </source>
</reference>
<gene>
    <name evidence="2" type="ORF">RBB77_12600</name>
</gene>
<dbReference type="AlphaFoldDB" id="A0AAU7ZKH6"/>
<feature type="domain" description="Lactate utilization protein B C-terminal" evidence="1">
    <location>
        <begin position="25"/>
        <end position="88"/>
    </location>
</feature>
<evidence type="ECO:0000259" key="1">
    <source>
        <dbReference type="Pfam" id="PF11870"/>
    </source>
</evidence>
<dbReference type="EMBL" id="CP132942">
    <property type="protein sequence ID" value="XCB31301.1"/>
    <property type="molecule type" value="Genomic_DNA"/>
</dbReference>
<organism evidence="2">
    <name type="scientific">Tunturiibacter psychrotolerans</name>
    <dbReference type="NCBI Taxonomy" id="3069686"/>
    <lineage>
        <taxon>Bacteria</taxon>
        <taxon>Pseudomonadati</taxon>
        <taxon>Acidobacteriota</taxon>
        <taxon>Terriglobia</taxon>
        <taxon>Terriglobales</taxon>
        <taxon>Acidobacteriaceae</taxon>
        <taxon>Tunturiibacter</taxon>
    </lineage>
</organism>
<proteinExistence type="predicted"/>
<sequence>MKIDISDQIFKWRRVMAKRGYLPLTKQLSFAVAGHVLGHPEEYHAIEKVAGPAMDYAPHFLLYNRSLNPWGRDRELPQIAKQTFRDWYLANRS</sequence>
<reference evidence="2" key="2">
    <citation type="journal article" date="2024" name="Environ. Microbiol.">
        <title>Genome analysis and description of Tunturibacter gen. nov. expands the diversity of Terriglobia in tundra soils.</title>
        <authorList>
            <person name="Messyasz A."/>
            <person name="Mannisto M.K."/>
            <person name="Kerkhof L.J."/>
            <person name="Haggblom M.M."/>
        </authorList>
    </citation>
    <scope>NUCLEOTIDE SEQUENCE</scope>
    <source>
        <strain evidence="2">X5P6</strain>
    </source>
</reference>
<dbReference type="RefSeq" id="WP_353062144.1">
    <property type="nucleotide sequence ID" value="NZ_CP132942.1"/>
</dbReference>
<dbReference type="Pfam" id="PF11870">
    <property type="entry name" value="LutB_C"/>
    <property type="match status" value="1"/>
</dbReference>